<dbReference type="GO" id="GO:0016042">
    <property type="term" value="P:lipid catabolic process"/>
    <property type="evidence" value="ECO:0007669"/>
    <property type="project" value="TreeGrafter"/>
</dbReference>
<dbReference type="Gene3D" id="3.40.50.1820">
    <property type="entry name" value="alpha/beta hydrolase"/>
    <property type="match status" value="2"/>
</dbReference>
<organism evidence="8 9">
    <name type="scientific">Spodoptera litura</name>
    <name type="common">Asian cotton leafworm</name>
    <dbReference type="NCBI Taxonomy" id="69820"/>
    <lineage>
        <taxon>Eukaryota</taxon>
        <taxon>Metazoa</taxon>
        <taxon>Ecdysozoa</taxon>
        <taxon>Arthropoda</taxon>
        <taxon>Hexapoda</taxon>
        <taxon>Insecta</taxon>
        <taxon>Pterygota</taxon>
        <taxon>Neoptera</taxon>
        <taxon>Endopterygota</taxon>
        <taxon>Lepidoptera</taxon>
        <taxon>Glossata</taxon>
        <taxon>Ditrysia</taxon>
        <taxon>Noctuoidea</taxon>
        <taxon>Noctuidae</taxon>
        <taxon>Amphipyrinae</taxon>
        <taxon>Spodoptera</taxon>
    </lineage>
</organism>
<dbReference type="GO" id="GO:0017171">
    <property type="term" value="F:serine hydrolase activity"/>
    <property type="evidence" value="ECO:0007669"/>
    <property type="project" value="TreeGrafter"/>
</dbReference>
<dbReference type="KEGG" id="sliu:111362842"/>
<feature type="region of interest" description="Disordered" evidence="5">
    <location>
        <begin position="140"/>
        <end position="200"/>
    </location>
</feature>
<dbReference type="InterPro" id="IPR000734">
    <property type="entry name" value="TAG_lipase"/>
</dbReference>
<gene>
    <name evidence="9" type="primary">LOC111362842</name>
</gene>
<evidence type="ECO:0000256" key="4">
    <source>
        <dbReference type="RuleBase" id="RU004262"/>
    </source>
</evidence>
<dbReference type="InterPro" id="IPR029058">
    <property type="entry name" value="AB_hydrolase_fold"/>
</dbReference>
<accession>A0A9J7EUN7</accession>
<evidence type="ECO:0000256" key="1">
    <source>
        <dbReference type="ARBA" id="ARBA00004613"/>
    </source>
</evidence>
<comment type="subcellular location">
    <subcellularLocation>
        <location evidence="1">Secreted</location>
    </subcellularLocation>
</comment>
<feature type="signal peptide" evidence="6">
    <location>
        <begin position="1"/>
        <end position="16"/>
    </location>
</feature>
<feature type="domain" description="Lipase" evidence="7">
    <location>
        <begin position="17"/>
        <end position="128"/>
    </location>
</feature>
<evidence type="ECO:0000256" key="3">
    <source>
        <dbReference type="ARBA" id="ARBA00022525"/>
    </source>
</evidence>
<feature type="chain" id="PRO_5039912546" evidence="6">
    <location>
        <begin position="17"/>
        <end position="372"/>
    </location>
</feature>
<evidence type="ECO:0000256" key="5">
    <source>
        <dbReference type="SAM" id="MobiDB-lite"/>
    </source>
</evidence>
<protein>
    <submittedName>
        <fullName evidence="9">Uncharacterized protein LOC111362842</fullName>
    </submittedName>
</protein>
<feature type="compositionally biased region" description="Low complexity" evidence="5">
    <location>
        <begin position="149"/>
        <end position="200"/>
    </location>
</feature>
<dbReference type="SUPFAM" id="SSF53474">
    <property type="entry name" value="alpha/beta-Hydrolases"/>
    <property type="match status" value="2"/>
</dbReference>
<dbReference type="InterPro" id="IPR013818">
    <property type="entry name" value="Lipase"/>
</dbReference>
<dbReference type="Proteomes" id="UP000301870">
    <property type="component" value="Unplaced"/>
</dbReference>
<dbReference type="PANTHER" id="PTHR11610">
    <property type="entry name" value="LIPASE"/>
    <property type="match status" value="1"/>
</dbReference>
<feature type="domain" description="Lipase" evidence="7">
    <location>
        <begin position="213"/>
        <end position="342"/>
    </location>
</feature>
<name>A0A9J7EUN7_SPOLT</name>
<dbReference type="GO" id="GO:0005615">
    <property type="term" value="C:extracellular space"/>
    <property type="evidence" value="ECO:0007669"/>
    <property type="project" value="TreeGrafter"/>
</dbReference>
<evidence type="ECO:0000259" key="7">
    <source>
        <dbReference type="Pfam" id="PF00151"/>
    </source>
</evidence>
<evidence type="ECO:0000256" key="2">
    <source>
        <dbReference type="ARBA" id="ARBA00010701"/>
    </source>
</evidence>
<proteinExistence type="inferred from homology"/>
<comment type="similarity">
    <text evidence="2 4">Belongs to the AB hydrolase superfamily. Lipase family.</text>
</comment>
<evidence type="ECO:0000256" key="6">
    <source>
        <dbReference type="SAM" id="SignalP"/>
    </source>
</evidence>
<keyword evidence="8" id="KW-1185">Reference proteome</keyword>
<dbReference type="Pfam" id="PF00151">
    <property type="entry name" value="Lipase"/>
    <property type="match status" value="2"/>
</dbReference>
<evidence type="ECO:0000313" key="8">
    <source>
        <dbReference type="Proteomes" id="UP000301870"/>
    </source>
</evidence>
<dbReference type="RefSeq" id="XP_022835359.1">
    <property type="nucleotide sequence ID" value="XM_022979591.1"/>
</dbReference>
<sequence length="372" mass="40837">MLKLLIFLAAVAVCLGQWQNIRVNYTLFTRNDPTDGQDMTESIPDDFYDEENTIFLIHGYAGNTVNRFNKLVRDDIFRNTTNHYNVIVVDWTAEASFSYTHARNNVPNVARNLASFIQRLTTTGKFSKLRSGTRIYNEASRVLGQSAGPTEDPTTTSEATTTTTPEPTTTTTEPTTTETPTTTTTTSDPTTTTTEGFATEGFELPGNEANVELFHLVGFDLGAHVAGIAGRILQEDSQLVGRITGLNPSGRQWGTGSERLKRGDARYVEVIHTDTLGVLANGIGDPIGDINFYANGGNNQPGCLTHSCCHDRAFELFAASMINPNLKGRACTTQTQMNLNLCRGEDLHLGGTRLSKNGAFVYRINTSRRYPF</sequence>
<keyword evidence="6" id="KW-0732">Signal</keyword>
<dbReference type="GeneID" id="111362842"/>
<dbReference type="PANTHER" id="PTHR11610:SF173">
    <property type="entry name" value="LIPASE DOMAIN-CONTAINING PROTEIN-RELATED"/>
    <property type="match status" value="1"/>
</dbReference>
<dbReference type="GO" id="GO:0016298">
    <property type="term" value="F:lipase activity"/>
    <property type="evidence" value="ECO:0007669"/>
    <property type="project" value="InterPro"/>
</dbReference>
<dbReference type="AlphaFoldDB" id="A0A9J7EUN7"/>
<dbReference type="OrthoDB" id="199913at2759"/>
<evidence type="ECO:0000313" key="9">
    <source>
        <dbReference type="RefSeq" id="XP_022835359.1"/>
    </source>
</evidence>
<reference evidence="9" key="1">
    <citation type="submission" date="2025-08" db="UniProtKB">
        <authorList>
            <consortium name="RefSeq"/>
        </authorList>
    </citation>
    <scope>IDENTIFICATION</scope>
    <source>
        <strain evidence="9">Ishihara</strain>
        <tissue evidence="9">Whole body</tissue>
    </source>
</reference>
<keyword evidence="3" id="KW-0964">Secreted</keyword>